<dbReference type="OrthoDB" id="20376at10239"/>
<gene>
    <name evidence="1" type="primary">U2</name>
</gene>
<dbReference type="RefSeq" id="YP_009553295.1">
    <property type="nucleotide sequence ID" value="NC_040744.1"/>
</dbReference>
<organism evidence="1 2">
    <name type="scientific">Cow vetch latent virus</name>
    <dbReference type="NCBI Taxonomy" id="2056780"/>
    <lineage>
        <taxon>Viruses</taxon>
        <taxon>Monodnaviria</taxon>
        <taxon>Shotokuvirae</taxon>
        <taxon>Cressdnaviricota</taxon>
        <taxon>Arfiviricetes</taxon>
        <taxon>Mulpavirales</taxon>
        <taxon>Nanoviridae</taxon>
        <taxon>Nanovirus</taxon>
        <taxon>Nanovirus viciacraccae</taxon>
    </lineage>
</organism>
<dbReference type="EMBL" id="MF535453">
    <property type="protein sequence ID" value="ATY70085.1"/>
    <property type="molecule type" value="Genomic_DNA"/>
</dbReference>
<name>A0A2H4T2E4_9VIRU</name>
<evidence type="ECO:0000313" key="2">
    <source>
        <dbReference type="Proteomes" id="UP000288784"/>
    </source>
</evidence>
<protein>
    <submittedName>
        <fullName evidence="1">U2 protein</fullName>
    </submittedName>
</protein>
<dbReference type="GeneID" id="41704221"/>
<evidence type="ECO:0000313" key="1">
    <source>
        <dbReference type="EMBL" id="ATY70085.1"/>
    </source>
</evidence>
<proteinExistence type="predicted"/>
<dbReference type="Proteomes" id="UP000288784">
    <property type="component" value="Genome"/>
</dbReference>
<accession>A0A2H4T2E4</accession>
<reference evidence="1 2" key="1">
    <citation type="submission" date="2017-07" db="EMBL/GenBank/DDBJ databases">
        <title>Nanovirus-alphasatellite complex identified in Vicia cracca in the Rhone delta river region of France.</title>
        <authorList>
            <person name="Gallet R."/>
            <person name="Kraberger S."/>
            <person name="Filloux D."/>
            <person name="Galzi S."/>
            <person name="Fontes H."/>
            <person name="Martin D.P."/>
            <person name="Varsani A."/>
            <person name="Roumagnac P."/>
        </authorList>
    </citation>
    <scope>NUCLEOTIDE SEQUENCE [LARGE SCALE GENOMIC DNA]</scope>
    <source>
        <strain evidence="1">Nano_VcLV_Sambuc_2010</strain>
    </source>
</reference>
<dbReference type="KEGG" id="vg:41704221"/>
<sequence length="112" mass="13422">MGDSRQPRLSLREVVQLKEEQDAFWVKYQNFLMSHEDMLGSFCRRHGRRVKAYPKFPSYGPQRMVNRYRIIFDVRLDQCSSCSESLQDVRQYSNPTKEDDWLPLFQNRGLDV</sequence>
<keyword evidence="2" id="KW-1185">Reference proteome</keyword>